<comment type="similarity">
    <text evidence="2 6">Belongs to the class-I pyridoxal-phosphate-dependent aminotransferase family.</text>
</comment>
<evidence type="ECO:0000259" key="7">
    <source>
        <dbReference type="Pfam" id="PF00155"/>
    </source>
</evidence>
<evidence type="ECO:0000256" key="3">
    <source>
        <dbReference type="ARBA" id="ARBA00022576"/>
    </source>
</evidence>
<dbReference type="EC" id="2.6.1.-" evidence="6"/>
<proteinExistence type="inferred from homology"/>
<dbReference type="GO" id="GO:0005737">
    <property type="term" value="C:cytoplasm"/>
    <property type="evidence" value="ECO:0007669"/>
    <property type="project" value="TreeGrafter"/>
</dbReference>
<feature type="domain" description="Aminotransferase class I/classII large" evidence="7">
    <location>
        <begin position="28"/>
        <end position="380"/>
    </location>
</feature>
<sequence>MRTVSRRMGDLAQSEIRAMTQACASVKGLNMAQGVCDTPVPPIVLEGAERAIRDGHNVYTRFDGLSELRQAIAEKLAHYNGIHADPETEITVSAGATGAFHCACAALLNPGDEVILFEPYYQYHVSALVAVEAVPVVVHMQPPAWTYSSAQLEQIVTTRTKAIIVNSPGNPSGKVFSRTDLEALAEFACRHDLFVLTDEIYEYFLYDGRRHVSMASLPNMAERTVTIGGYSKTFSVTGWRIGYSVAAQTWTRAIGAMNDLLYVCAPAPLQMGVARGIRELPDDFYRGLAREYQHKRDRFCGALANAGLTPSIPEGAYYVLADVSRLPGDSGKARAMYLLEQTGVAGVPGESFVSGVAGADFVRFSYAKTDTDLNEACRRLTQAGL</sequence>
<gene>
    <name evidence="8" type="ORF">COMA2_30031</name>
</gene>
<dbReference type="InterPro" id="IPR004838">
    <property type="entry name" value="NHTrfase_class1_PyrdxlP-BS"/>
</dbReference>
<accession>A0A0S4LHH6</accession>
<dbReference type="GO" id="GO:0030170">
    <property type="term" value="F:pyridoxal phosphate binding"/>
    <property type="evidence" value="ECO:0007669"/>
    <property type="project" value="InterPro"/>
</dbReference>
<name>A0A0S4LHH6_9BACT</name>
<dbReference type="Gene3D" id="3.40.640.10">
    <property type="entry name" value="Type I PLP-dependent aspartate aminotransferase-like (Major domain)"/>
    <property type="match status" value="1"/>
</dbReference>
<evidence type="ECO:0000313" key="9">
    <source>
        <dbReference type="Proteomes" id="UP000198736"/>
    </source>
</evidence>
<dbReference type="InterPro" id="IPR051326">
    <property type="entry name" value="Kynurenine-oxoglutarate_AT"/>
</dbReference>
<evidence type="ECO:0000256" key="1">
    <source>
        <dbReference type="ARBA" id="ARBA00001933"/>
    </source>
</evidence>
<reference evidence="9" key="1">
    <citation type="submission" date="2015-10" db="EMBL/GenBank/DDBJ databases">
        <authorList>
            <person name="Luecker S."/>
            <person name="Luecker S."/>
        </authorList>
    </citation>
    <scope>NUCLEOTIDE SEQUENCE [LARGE SCALE GENOMIC DNA]</scope>
</reference>
<dbReference type="EMBL" id="CZPZ01000023">
    <property type="protein sequence ID" value="CUS37011.1"/>
    <property type="molecule type" value="Genomic_DNA"/>
</dbReference>
<dbReference type="FunFam" id="3.40.640.10:FF:000033">
    <property type="entry name" value="Aspartate aminotransferase"/>
    <property type="match status" value="1"/>
</dbReference>
<keyword evidence="5" id="KW-0663">Pyridoxal phosphate</keyword>
<dbReference type="Pfam" id="PF00155">
    <property type="entry name" value="Aminotran_1_2"/>
    <property type="match status" value="1"/>
</dbReference>
<keyword evidence="3 6" id="KW-0032">Aminotransferase</keyword>
<keyword evidence="9" id="KW-1185">Reference proteome</keyword>
<organism evidence="8 9">
    <name type="scientific">Candidatus Nitrospira nitrificans</name>
    <dbReference type="NCBI Taxonomy" id="1742973"/>
    <lineage>
        <taxon>Bacteria</taxon>
        <taxon>Pseudomonadati</taxon>
        <taxon>Nitrospirota</taxon>
        <taxon>Nitrospiria</taxon>
        <taxon>Nitrospirales</taxon>
        <taxon>Nitrospiraceae</taxon>
        <taxon>Nitrospira</taxon>
    </lineage>
</organism>
<dbReference type="Gene3D" id="3.90.1150.10">
    <property type="entry name" value="Aspartate Aminotransferase, domain 1"/>
    <property type="match status" value="1"/>
</dbReference>
<dbReference type="InterPro" id="IPR004839">
    <property type="entry name" value="Aminotransferase_I/II_large"/>
</dbReference>
<dbReference type="SUPFAM" id="SSF53383">
    <property type="entry name" value="PLP-dependent transferases"/>
    <property type="match status" value="1"/>
</dbReference>
<dbReference type="InterPro" id="IPR015422">
    <property type="entry name" value="PyrdxlP-dep_Trfase_small"/>
</dbReference>
<evidence type="ECO:0000256" key="2">
    <source>
        <dbReference type="ARBA" id="ARBA00007441"/>
    </source>
</evidence>
<keyword evidence="4 6" id="KW-0808">Transferase</keyword>
<dbReference type="Proteomes" id="UP000198736">
    <property type="component" value="Unassembled WGS sequence"/>
</dbReference>
<dbReference type="PANTHER" id="PTHR43807">
    <property type="entry name" value="FI04487P"/>
    <property type="match status" value="1"/>
</dbReference>
<evidence type="ECO:0000256" key="6">
    <source>
        <dbReference type="RuleBase" id="RU000481"/>
    </source>
</evidence>
<dbReference type="STRING" id="1742973.COMA2_30031"/>
<dbReference type="RefSeq" id="WP_090898656.1">
    <property type="nucleotide sequence ID" value="NZ_CZPZ01000023.1"/>
</dbReference>
<dbReference type="InterPro" id="IPR015424">
    <property type="entry name" value="PyrdxlP-dep_Trfase"/>
</dbReference>
<comment type="cofactor">
    <cofactor evidence="1 6">
        <name>pyridoxal 5'-phosphate</name>
        <dbReference type="ChEBI" id="CHEBI:597326"/>
    </cofactor>
</comment>
<evidence type="ECO:0000256" key="5">
    <source>
        <dbReference type="ARBA" id="ARBA00022898"/>
    </source>
</evidence>
<dbReference type="PROSITE" id="PS00105">
    <property type="entry name" value="AA_TRANSFER_CLASS_1"/>
    <property type="match status" value="1"/>
</dbReference>
<dbReference type="GO" id="GO:0016212">
    <property type="term" value="F:kynurenine-oxoglutarate transaminase activity"/>
    <property type="evidence" value="ECO:0007669"/>
    <property type="project" value="TreeGrafter"/>
</dbReference>
<protein>
    <recommendedName>
        <fullName evidence="6">Aminotransferase</fullName>
        <ecNumber evidence="6">2.6.1.-</ecNumber>
    </recommendedName>
</protein>
<evidence type="ECO:0000256" key="4">
    <source>
        <dbReference type="ARBA" id="ARBA00022679"/>
    </source>
</evidence>
<dbReference type="CDD" id="cd00609">
    <property type="entry name" value="AAT_like"/>
    <property type="match status" value="1"/>
</dbReference>
<dbReference type="OrthoDB" id="9813612at2"/>
<evidence type="ECO:0000313" key="8">
    <source>
        <dbReference type="EMBL" id="CUS37011.1"/>
    </source>
</evidence>
<dbReference type="PANTHER" id="PTHR43807:SF20">
    <property type="entry name" value="FI04487P"/>
    <property type="match status" value="1"/>
</dbReference>
<dbReference type="AlphaFoldDB" id="A0A0S4LHH6"/>
<dbReference type="InterPro" id="IPR015421">
    <property type="entry name" value="PyrdxlP-dep_Trfase_major"/>
</dbReference>